<gene>
    <name evidence="9" type="ORF">RUM44_000040</name>
</gene>
<evidence type="ECO:0000256" key="6">
    <source>
        <dbReference type="PROSITE-ProRule" id="PRU00221"/>
    </source>
</evidence>
<evidence type="ECO:0008006" key="11">
    <source>
        <dbReference type="Google" id="ProtNLM"/>
    </source>
</evidence>
<dbReference type="PROSITE" id="PS50294">
    <property type="entry name" value="WD_REPEATS_REGION"/>
    <property type="match status" value="1"/>
</dbReference>
<evidence type="ECO:0000256" key="2">
    <source>
        <dbReference type="ARBA" id="ARBA00008495"/>
    </source>
</evidence>
<feature type="repeat" description="WD" evidence="6">
    <location>
        <begin position="104"/>
        <end position="145"/>
    </location>
</feature>
<keyword evidence="10" id="KW-1185">Reference proteome</keyword>
<comment type="similarity">
    <text evidence="2">Belongs to the WD repeat PLAP family.</text>
</comment>
<dbReference type="PANTHER" id="PTHR19849:SF0">
    <property type="entry name" value="PHOSPHOLIPASE A-2-ACTIVATING PROTEIN"/>
    <property type="match status" value="1"/>
</dbReference>
<accession>A0ABR1B4A7</accession>
<dbReference type="InterPro" id="IPR013535">
    <property type="entry name" value="PUL_dom"/>
</dbReference>
<keyword evidence="3" id="KW-0963">Cytoplasm</keyword>
<dbReference type="InterPro" id="IPR038122">
    <property type="entry name" value="PFU_sf"/>
</dbReference>
<evidence type="ECO:0000256" key="1">
    <source>
        <dbReference type="ARBA" id="ARBA00004496"/>
    </source>
</evidence>
<evidence type="ECO:0000256" key="5">
    <source>
        <dbReference type="ARBA" id="ARBA00022737"/>
    </source>
</evidence>
<dbReference type="Pfam" id="PF08324">
    <property type="entry name" value="PUL"/>
    <property type="match status" value="1"/>
</dbReference>
<reference evidence="9 10" key="1">
    <citation type="submission" date="2023-09" db="EMBL/GenBank/DDBJ databases">
        <title>Genomes of two closely related lineages of the louse Polyplax serrata with different host specificities.</title>
        <authorList>
            <person name="Martinu J."/>
            <person name="Tarabai H."/>
            <person name="Stefka J."/>
            <person name="Hypsa V."/>
        </authorList>
    </citation>
    <scope>NUCLEOTIDE SEQUENCE [LARGE SCALE GENOMIC DNA]</scope>
    <source>
        <strain evidence="9">98ZLc_SE</strain>
    </source>
</reference>
<evidence type="ECO:0000256" key="4">
    <source>
        <dbReference type="ARBA" id="ARBA00022574"/>
    </source>
</evidence>
<keyword evidence="4 6" id="KW-0853">WD repeat</keyword>
<protein>
    <recommendedName>
        <fullName evidence="11">Phospholipase A-2-activating protein</fullName>
    </recommendedName>
</protein>
<dbReference type="Gene3D" id="3.10.20.870">
    <property type="entry name" value="PFU (PLAA family ubiquitin binding), C-terminal domain"/>
    <property type="match status" value="1"/>
</dbReference>
<dbReference type="PROSITE" id="PS50082">
    <property type="entry name" value="WD_REPEATS_2"/>
    <property type="match status" value="4"/>
</dbReference>
<dbReference type="EMBL" id="JAWJWF010000003">
    <property type="protein sequence ID" value="KAK6634793.1"/>
    <property type="molecule type" value="Genomic_DNA"/>
</dbReference>
<evidence type="ECO:0000313" key="10">
    <source>
        <dbReference type="Proteomes" id="UP001359485"/>
    </source>
</evidence>
<dbReference type="InterPro" id="IPR015943">
    <property type="entry name" value="WD40/YVTN_repeat-like_dom_sf"/>
</dbReference>
<feature type="repeat" description="WD" evidence="6">
    <location>
        <begin position="57"/>
        <end position="103"/>
    </location>
</feature>
<dbReference type="Gene3D" id="1.25.10.10">
    <property type="entry name" value="Leucine-rich Repeat Variant"/>
    <property type="match status" value="1"/>
</dbReference>
<dbReference type="PROSITE" id="PS51394">
    <property type="entry name" value="PFU"/>
    <property type="match status" value="1"/>
</dbReference>
<evidence type="ECO:0000259" key="7">
    <source>
        <dbReference type="PROSITE" id="PS51394"/>
    </source>
</evidence>
<dbReference type="SUPFAM" id="SSF50978">
    <property type="entry name" value="WD40 repeat-like"/>
    <property type="match status" value="1"/>
</dbReference>
<dbReference type="PRINTS" id="PR00320">
    <property type="entry name" value="GPROTEINBRPT"/>
</dbReference>
<feature type="repeat" description="WD" evidence="6">
    <location>
        <begin position="186"/>
        <end position="226"/>
    </location>
</feature>
<comment type="subcellular location">
    <subcellularLocation>
        <location evidence="1">Cytoplasm</location>
    </subcellularLocation>
</comment>
<evidence type="ECO:0000256" key="3">
    <source>
        <dbReference type="ARBA" id="ARBA00022490"/>
    </source>
</evidence>
<dbReference type="Pfam" id="PF09070">
    <property type="entry name" value="PFU"/>
    <property type="match status" value="1"/>
</dbReference>
<dbReference type="PROSITE" id="PS00678">
    <property type="entry name" value="WD_REPEATS_1"/>
    <property type="match status" value="1"/>
</dbReference>
<feature type="repeat" description="WD" evidence="6">
    <location>
        <begin position="12"/>
        <end position="42"/>
    </location>
</feature>
<dbReference type="InterPro" id="IPR036322">
    <property type="entry name" value="WD40_repeat_dom_sf"/>
</dbReference>
<evidence type="ECO:0000259" key="8">
    <source>
        <dbReference type="PROSITE" id="PS51396"/>
    </source>
</evidence>
<dbReference type="Proteomes" id="UP001359485">
    <property type="component" value="Unassembled WGS sequence"/>
</dbReference>
<dbReference type="Gene3D" id="2.130.10.10">
    <property type="entry name" value="YVTN repeat-like/Quinoprotein amine dehydrogenase"/>
    <property type="match status" value="1"/>
</dbReference>
<dbReference type="Pfam" id="PF00400">
    <property type="entry name" value="WD40"/>
    <property type="match status" value="7"/>
</dbReference>
<dbReference type="PROSITE" id="PS51396">
    <property type="entry name" value="PUL"/>
    <property type="match status" value="1"/>
</dbReference>
<keyword evidence="5" id="KW-0677">Repeat</keyword>
<dbReference type="SMART" id="SM00320">
    <property type="entry name" value="WD40"/>
    <property type="match status" value="7"/>
</dbReference>
<dbReference type="InterPro" id="IPR001680">
    <property type="entry name" value="WD40_rpt"/>
</dbReference>
<name>A0ABR1B4A7_POLSC</name>
<dbReference type="InterPro" id="IPR019775">
    <property type="entry name" value="WD40_repeat_CS"/>
</dbReference>
<organism evidence="9 10">
    <name type="scientific">Polyplax serrata</name>
    <name type="common">Common mouse louse</name>
    <dbReference type="NCBI Taxonomy" id="468196"/>
    <lineage>
        <taxon>Eukaryota</taxon>
        <taxon>Metazoa</taxon>
        <taxon>Ecdysozoa</taxon>
        <taxon>Arthropoda</taxon>
        <taxon>Hexapoda</taxon>
        <taxon>Insecta</taxon>
        <taxon>Pterygota</taxon>
        <taxon>Neoptera</taxon>
        <taxon>Paraneoptera</taxon>
        <taxon>Psocodea</taxon>
        <taxon>Troctomorpha</taxon>
        <taxon>Phthiraptera</taxon>
        <taxon>Anoplura</taxon>
        <taxon>Polyplacidae</taxon>
        <taxon>Polyplax</taxon>
    </lineage>
</organism>
<feature type="domain" description="PFU" evidence="7">
    <location>
        <begin position="364"/>
        <end position="461"/>
    </location>
</feature>
<dbReference type="CDD" id="cd00200">
    <property type="entry name" value="WD40"/>
    <property type="match status" value="1"/>
</dbReference>
<dbReference type="InterPro" id="IPR015155">
    <property type="entry name" value="PFU"/>
</dbReference>
<comment type="caution">
    <text evidence="9">The sequence shown here is derived from an EMBL/GenBank/DDBJ whole genome shotgun (WGS) entry which is preliminary data.</text>
</comment>
<dbReference type="PANTHER" id="PTHR19849">
    <property type="entry name" value="PHOSPHOLIPASE A-2-ACTIVATING PROTEIN"/>
    <property type="match status" value="1"/>
</dbReference>
<dbReference type="InterPro" id="IPR011989">
    <property type="entry name" value="ARM-like"/>
</dbReference>
<feature type="domain" description="PUL" evidence="8">
    <location>
        <begin position="512"/>
        <end position="765"/>
    </location>
</feature>
<evidence type="ECO:0000313" key="9">
    <source>
        <dbReference type="EMBL" id="KAK6634793.1"/>
    </source>
</evidence>
<dbReference type="InterPro" id="IPR020472">
    <property type="entry name" value="WD40_PAC1"/>
</dbReference>
<sequence>MASQPYKLSCSIYGHNGDVRAVAVTKDGKIVSGSRDMTAKLWIPNESGCGFKENMTLSSHKNFVACVCVLPPSKKFSNELIVTGSNDKAIRLFDITQTDPITVLNDHTSTVCKIVGGIQEDTILSSSWDQTAKLWDLVSCKVIAIFSGHEAAVWSAIQLPCGTVVTGAADRKIKIWMKNGTCRNTLNGHTDCIRDLAIHSAKEILSCSNDATVRHWNVETGQCLNIFYGHGHFVYSIFHIDSTTFLTSSEDHTIKLWKNGEVTETICVPANSIWSVTAMPNGDIVAGSSDGVIRVFSADVTRHADQEELAAYEEQISKLETKSVQQLGGAKFSELPGKDALLEKGTTDGQTKLIRVENEVLAYSWAAAESKWNLIGNVTGCVPESEEGKPKYKGKAYDYVFSVDIEPGKPLLKLPYNKTDDPWVAAQKFIHENELSQHFLDEVANFIIKNTNFGEEQIKSNSSEFVDPFTGGARYIPGVNSDRSCAKAISETLAPGVSKNQSGKENLFGSSCYFPQREYLRFDQANVNLIYEKLSEFNKRDGNGQGVVGDAQIRNLIKTCEFGAHCTAEDLETLEGLLEWPDDILFPVLDVMRLAIRNTEANNHLCNDKLIPKLMGHVSPGCRVTSNTMLAFRVLANMMSGEAGLALAYKNKLKLLSVIESIPTPLHKSVQVAMSTVLLNMSVMLRRSETPDGRTEALSTAQKVLPNFSDQEALFRALVALGTLIVDMVDRKKHSSDIVNFLMKHENDSSNEPKIQHCCRHLLQVLR</sequence>
<proteinExistence type="inferred from homology"/>